<protein>
    <recommendedName>
        <fullName evidence="9">alpha-1,2-Mannosidase</fullName>
        <ecNumber evidence="9">3.2.1.-</ecNumber>
    </recommendedName>
</protein>
<feature type="active site" evidence="6">
    <location>
        <position position="526"/>
    </location>
</feature>
<dbReference type="Gene3D" id="1.50.10.10">
    <property type="match status" value="1"/>
</dbReference>
<dbReference type="OrthoDB" id="8118055at2759"/>
<feature type="active site" description="Proton donor" evidence="6">
    <location>
        <position position="210"/>
    </location>
</feature>
<feature type="compositionally biased region" description="Polar residues" evidence="10">
    <location>
        <begin position="63"/>
        <end position="73"/>
    </location>
</feature>
<dbReference type="InterPro" id="IPR036026">
    <property type="entry name" value="Seven-hairpin_glycosidases"/>
</dbReference>
<organism evidence="11 12">
    <name type="scientific">Tothia fuscella</name>
    <dbReference type="NCBI Taxonomy" id="1048955"/>
    <lineage>
        <taxon>Eukaryota</taxon>
        <taxon>Fungi</taxon>
        <taxon>Dikarya</taxon>
        <taxon>Ascomycota</taxon>
        <taxon>Pezizomycotina</taxon>
        <taxon>Dothideomycetes</taxon>
        <taxon>Pleosporomycetidae</taxon>
        <taxon>Venturiales</taxon>
        <taxon>Cylindrosympodiaceae</taxon>
        <taxon>Tothia</taxon>
    </lineage>
</organism>
<dbReference type="FunFam" id="1.50.10.10:FF:000037">
    <property type="entry name" value="alpha-1,2-Mannosidase"/>
    <property type="match status" value="1"/>
</dbReference>
<comment type="cofactor">
    <cofactor evidence="1 7">
        <name>Ca(2+)</name>
        <dbReference type="ChEBI" id="CHEBI:29108"/>
    </cofactor>
</comment>
<dbReference type="EMBL" id="MU007038">
    <property type="protein sequence ID" value="KAF2430567.1"/>
    <property type="molecule type" value="Genomic_DNA"/>
</dbReference>
<evidence type="ECO:0000256" key="9">
    <source>
        <dbReference type="RuleBase" id="RU361193"/>
    </source>
</evidence>
<keyword evidence="12" id="KW-1185">Reference proteome</keyword>
<comment type="pathway">
    <text evidence="2">Protein modification; protein glycosylation.</text>
</comment>
<evidence type="ECO:0000313" key="12">
    <source>
        <dbReference type="Proteomes" id="UP000800235"/>
    </source>
</evidence>
<feature type="active site" description="Proton donor" evidence="6">
    <location>
        <position position="460"/>
    </location>
</feature>
<evidence type="ECO:0000256" key="1">
    <source>
        <dbReference type="ARBA" id="ARBA00001913"/>
    </source>
</evidence>
<name>A0A9P4TZ58_9PEZI</name>
<evidence type="ECO:0000256" key="10">
    <source>
        <dbReference type="SAM" id="MobiDB-lite"/>
    </source>
</evidence>
<evidence type="ECO:0000256" key="8">
    <source>
        <dbReference type="PIRSR" id="PIRSR601382-3"/>
    </source>
</evidence>
<dbReference type="GO" id="GO:0005975">
    <property type="term" value="P:carbohydrate metabolic process"/>
    <property type="evidence" value="ECO:0007669"/>
    <property type="project" value="InterPro"/>
</dbReference>
<evidence type="ECO:0000256" key="6">
    <source>
        <dbReference type="PIRSR" id="PIRSR601382-1"/>
    </source>
</evidence>
<dbReference type="SUPFAM" id="SSF48225">
    <property type="entry name" value="Seven-hairpin glycosidases"/>
    <property type="match status" value="1"/>
</dbReference>
<evidence type="ECO:0000256" key="7">
    <source>
        <dbReference type="PIRSR" id="PIRSR601382-2"/>
    </source>
</evidence>
<dbReference type="PANTHER" id="PTHR11742">
    <property type="entry name" value="MANNOSYL-OLIGOSACCHARIDE ALPHA-1,2-MANNOSIDASE-RELATED"/>
    <property type="match status" value="1"/>
</dbReference>
<dbReference type="PRINTS" id="PR00747">
    <property type="entry name" value="GLYHDRLASE47"/>
</dbReference>
<dbReference type="InterPro" id="IPR050749">
    <property type="entry name" value="Glycosyl_Hydrolase_47"/>
</dbReference>
<evidence type="ECO:0000256" key="5">
    <source>
        <dbReference type="ARBA" id="ARBA00023157"/>
    </source>
</evidence>
<reference evidence="11" key="1">
    <citation type="journal article" date="2020" name="Stud. Mycol.">
        <title>101 Dothideomycetes genomes: a test case for predicting lifestyles and emergence of pathogens.</title>
        <authorList>
            <person name="Haridas S."/>
            <person name="Albert R."/>
            <person name="Binder M."/>
            <person name="Bloem J."/>
            <person name="Labutti K."/>
            <person name="Salamov A."/>
            <person name="Andreopoulos B."/>
            <person name="Baker S."/>
            <person name="Barry K."/>
            <person name="Bills G."/>
            <person name="Bluhm B."/>
            <person name="Cannon C."/>
            <person name="Castanera R."/>
            <person name="Culley D."/>
            <person name="Daum C."/>
            <person name="Ezra D."/>
            <person name="Gonzalez J."/>
            <person name="Henrissat B."/>
            <person name="Kuo A."/>
            <person name="Liang C."/>
            <person name="Lipzen A."/>
            <person name="Lutzoni F."/>
            <person name="Magnuson J."/>
            <person name="Mondo S."/>
            <person name="Nolan M."/>
            <person name="Ohm R."/>
            <person name="Pangilinan J."/>
            <person name="Park H.-J."/>
            <person name="Ramirez L."/>
            <person name="Alfaro M."/>
            <person name="Sun H."/>
            <person name="Tritt A."/>
            <person name="Yoshinaga Y."/>
            <person name="Zwiers L.-H."/>
            <person name="Turgeon B."/>
            <person name="Goodwin S."/>
            <person name="Spatafora J."/>
            <person name="Crous P."/>
            <person name="Grigoriev I."/>
        </authorList>
    </citation>
    <scope>NUCLEOTIDE SEQUENCE</scope>
    <source>
        <strain evidence="11">CBS 130266</strain>
    </source>
</reference>
<gene>
    <name evidence="11" type="ORF">EJ08DRAFT_649597</name>
</gene>
<evidence type="ECO:0000313" key="11">
    <source>
        <dbReference type="EMBL" id="KAF2430567.1"/>
    </source>
</evidence>
<accession>A0A9P4TZ58</accession>
<comment type="caution">
    <text evidence="11">The sequence shown here is derived from an EMBL/GenBank/DDBJ whole genome shotgun (WGS) entry which is preliminary data.</text>
</comment>
<feature type="disulfide bond" evidence="8">
    <location>
        <begin position="417"/>
        <end position="446"/>
    </location>
</feature>
<dbReference type="InterPro" id="IPR012341">
    <property type="entry name" value="6hp_glycosidase-like_sf"/>
</dbReference>
<feature type="binding site" evidence="7">
    <location>
        <position position="615"/>
    </location>
    <ligand>
        <name>Ca(2+)</name>
        <dbReference type="ChEBI" id="CHEBI:29108"/>
    </ligand>
</feature>
<proteinExistence type="inferred from homology"/>
<feature type="active site" evidence="6">
    <location>
        <position position="346"/>
    </location>
</feature>
<keyword evidence="5 8" id="KW-1015">Disulfide bond</keyword>
<evidence type="ECO:0000256" key="2">
    <source>
        <dbReference type="ARBA" id="ARBA00004922"/>
    </source>
</evidence>
<dbReference type="Pfam" id="PF01532">
    <property type="entry name" value="Glyco_hydro_47"/>
    <property type="match status" value="1"/>
</dbReference>
<keyword evidence="7" id="KW-0479">Metal-binding</keyword>
<dbReference type="GO" id="GO:0005509">
    <property type="term" value="F:calcium ion binding"/>
    <property type="evidence" value="ECO:0007669"/>
    <property type="project" value="InterPro"/>
</dbReference>
<evidence type="ECO:0000256" key="3">
    <source>
        <dbReference type="ARBA" id="ARBA00007658"/>
    </source>
</evidence>
<dbReference type="Proteomes" id="UP000800235">
    <property type="component" value="Unassembled WGS sequence"/>
</dbReference>
<keyword evidence="7" id="KW-0106">Calcium</keyword>
<dbReference type="EC" id="3.2.1.-" evidence="9"/>
<keyword evidence="4 9" id="KW-0378">Hydrolase</keyword>
<dbReference type="GO" id="GO:0036503">
    <property type="term" value="P:ERAD pathway"/>
    <property type="evidence" value="ECO:0007669"/>
    <property type="project" value="UniProtKB-ARBA"/>
</dbReference>
<dbReference type="GO" id="GO:0004571">
    <property type="term" value="F:mannosyl-oligosaccharide 1,2-alpha-mannosidase activity"/>
    <property type="evidence" value="ECO:0007669"/>
    <property type="project" value="InterPro"/>
</dbReference>
<keyword evidence="9" id="KW-0326">Glycosidase</keyword>
<evidence type="ECO:0000256" key="4">
    <source>
        <dbReference type="ARBA" id="ARBA00022801"/>
    </source>
</evidence>
<dbReference type="GO" id="GO:0016020">
    <property type="term" value="C:membrane"/>
    <property type="evidence" value="ECO:0007669"/>
    <property type="project" value="InterPro"/>
</dbReference>
<comment type="similarity">
    <text evidence="3 9">Belongs to the glycosyl hydrolase 47 family.</text>
</comment>
<dbReference type="GO" id="GO:0005783">
    <property type="term" value="C:endoplasmic reticulum"/>
    <property type="evidence" value="ECO:0007669"/>
    <property type="project" value="TreeGrafter"/>
</dbReference>
<dbReference type="AlphaFoldDB" id="A0A9P4TZ58"/>
<sequence length="624" mass="70635">MRIRKRRLYFTFGVLSSLIIFLHILGSDIALYGREAEWQSTSLPFIHSQSEGPTFARNRPPEAQSQAPSTSNADDSKKFGWEDLPIRHPVASQIPLPTGKPLKLPKIQYDFKAEDRKAKVVRLRRQSEVKKTFCRCWSSYKQNAWKMDELAPITGRGTESFGGWGATLIDSLDTLWIMEMNDEFEEAVATAAEVDFGPLSPLSDVINVFETNIRLLGGLLSAYDLSDDERLLEKAKEVGNMLYVAFDTPNRMLMTKWRPIPAATGKEQTASESVISAEIGSLSMEFTRLSQITGDGKWFDAIQRITNVFAEQQDQTQLPGMWPVVLNARDMNFTMGSMFTLGAMADSLYEYFPKMYALLGGQLPVYKKLYEGSIKAASESIFFRPMVPGNADILISGEVRTDVKPPELFPHGEHLSCFAGRMLALGGKLFDRGEHIEYGKKLTDGCVWVYKACPLGIMPESFQMLPCADPHDCTWNRDTWESAIFKKSGNWISDLDSAEAQETIANMHIPEGFTSIPDRRYILRPEAIESVFILYRITGDREYQDIAWDMFEAIEKNTKTILGNAGIASVITKEGEDVQLEDRMESFWLAETLKYFYLVFSEVDVISLDDWVSNTEAHPFRRPK</sequence>
<feature type="region of interest" description="Disordered" evidence="10">
    <location>
        <begin position="49"/>
        <end position="75"/>
    </location>
</feature>
<dbReference type="InterPro" id="IPR001382">
    <property type="entry name" value="Glyco_hydro_47"/>
</dbReference>
<dbReference type="PANTHER" id="PTHR11742:SF89">
    <property type="entry name" value="ALPHA-1,2-MANNOSIDASE"/>
    <property type="match status" value="1"/>
</dbReference>